<dbReference type="EC" id="3.1.2.-" evidence="3"/>
<dbReference type="PIRSF" id="PIRSF003230">
    <property type="entry name" value="YbgC"/>
    <property type="match status" value="1"/>
</dbReference>
<sequence>MFVYDHHLRVRYAETDQMSYVYYGNYAMYYDIARTEALRSLGISYKELEDNGVMLPVLENYSKYIKPAKYDDVLLIKVILKELPGIKIRFEYELYREENILINKGFSTLVFVDMETGRPMKAPESVIERFMQNFNVEASEEENNL</sequence>
<dbReference type="Gene3D" id="3.10.129.10">
    <property type="entry name" value="Hotdog Thioesterase"/>
    <property type="match status" value="1"/>
</dbReference>
<keyword evidence="2 3" id="KW-0378">Hydrolase</keyword>
<comment type="similarity">
    <text evidence="1">Belongs to the 4-hydroxybenzoyl-CoA thioesterase family.</text>
</comment>
<dbReference type="NCBIfam" id="TIGR00051">
    <property type="entry name" value="YbgC/FadM family acyl-CoA thioesterase"/>
    <property type="match status" value="1"/>
</dbReference>
<evidence type="ECO:0000256" key="2">
    <source>
        <dbReference type="ARBA" id="ARBA00022801"/>
    </source>
</evidence>
<dbReference type="InterPro" id="IPR050563">
    <property type="entry name" value="4-hydroxybenzoyl-CoA_TE"/>
</dbReference>
<accession>A0AAE4BSU3</accession>
<keyword evidence="4" id="KW-1185">Reference proteome</keyword>
<dbReference type="Pfam" id="PF13279">
    <property type="entry name" value="4HBT_2"/>
    <property type="match status" value="1"/>
</dbReference>
<organism evidence="3 4">
    <name type="scientific">Aureibacter tunicatorum</name>
    <dbReference type="NCBI Taxonomy" id="866807"/>
    <lineage>
        <taxon>Bacteria</taxon>
        <taxon>Pseudomonadati</taxon>
        <taxon>Bacteroidota</taxon>
        <taxon>Cytophagia</taxon>
        <taxon>Cytophagales</taxon>
        <taxon>Persicobacteraceae</taxon>
        <taxon>Aureibacter</taxon>
    </lineage>
</organism>
<evidence type="ECO:0000256" key="1">
    <source>
        <dbReference type="ARBA" id="ARBA00005953"/>
    </source>
</evidence>
<dbReference type="InterPro" id="IPR006684">
    <property type="entry name" value="YbgC/YbaW"/>
</dbReference>
<dbReference type="InterPro" id="IPR029069">
    <property type="entry name" value="HotDog_dom_sf"/>
</dbReference>
<comment type="caution">
    <text evidence="3">The sequence shown here is derived from an EMBL/GenBank/DDBJ whole genome shotgun (WGS) entry which is preliminary data.</text>
</comment>
<dbReference type="Proteomes" id="UP001185092">
    <property type="component" value="Unassembled WGS sequence"/>
</dbReference>
<dbReference type="PANTHER" id="PTHR31793">
    <property type="entry name" value="4-HYDROXYBENZOYL-COA THIOESTERASE FAMILY MEMBER"/>
    <property type="match status" value="1"/>
</dbReference>
<dbReference type="SUPFAM" id="SSF54637">
    <property type="entry name" value="Thioesterase/thiol ester dehydrase-isomerase"/>
    <property type="match status" value="1"/>
</dbReference>
<evidence type="ECO:0000313" key="3">
    <source>
        <dbReference type="EMBL" id="MDR6240131.1"/>
    </source>
</evidence>
<gene>
    <name evidence="3" type="ORF">HNQ88_003197</name>
</gene>
<dbReference type="CDD" id="cd00586">
    <property type="entry name" value="4HBT"/>
    <property type="match status" value="1"/>
</dbReference>
<proteinExistence type="inferred from homology"/>
<dbReference type="PANTHER" id="PTHR31793:SF27">
    <property type="entry name" value="NOVEL THIOESTERASE SUPERFAMILY DOMAIN AND SAPOSIN A-TYPE DOMAIN CONTAINING PROTEIN (0610012H03RIK)"/>
    <property type="match status" value="1"/>
</dbReference>
<dbReference type="GO" id="GO:0047617">
    <property type="term" value="F:fatty acyl-CoA hydrolase activity"/>
    <property type="evidence" value="ECO:0007669"/>
    <property type="project" value="TreeGrafter"/>
</dbReference>
<name>A0AAE4BSU3_9BACT</name>
<reference evidence="3" key="1">
    <citation type="submission" date="2023-07" db="EMBL/GenBank/DDBJ databases">
        <title>Genomic Encyclopedia of Type Strains, Phase IV (KMG-IV): sequencing the most valuable type-strain genomes for metagenomic binning, comparative biology and taxonomic classification.</title>
        <authorList>
            <person name="Goeker M."/>
        </authorList>
    </citation>
    <scope>NUCLEOTIDE SEQUENCE</scope>
    <source>
        <strain evidence="3">DSM 26174</strain>
    </source>
</reference>
<dbReference type="RefSeq" id="WP_309939994.1">
    <property type="nucleotide sequence ID" value="NZ_AP025305.1"/>
</dbReference>
<evidence type="ECO:0000313" key="4">
    <source>
        <dbReference type="Proteomes" id="UP001185092"/>
    </source>
</evidence>
<protein>
    <submittedName>
        <fullName evidence="3">Acyl-CoA thioester hydrolase</fullName>
        <ecNumber evidence="3">3.1.2.-</ecNumber>
    </submittedName>
</protein>
<dbReference type="EMBL" id="JAVDQD010000004">
    <property type="protein sequence ID" value="MDR6240131.1"/>
    <property type="molecule type" value="Genomic_DNA"/>
</dbReference>
<dbReference type="AlphaFoldDB" id="A0AAE4BSU3"/>